<dbReference type="Proteomes" id="UP001219525">
    <property type="component" value="Unassembled WGS sequence"/>
</dbReference>
<sequence>MWASYACRCVNLRPWKRMAMGKRREATFGGSTRPTKGRAVRYPDVDVRTHASLLNFIDAFSPTSPFHFFDISFMDIGAFNFAAGAFPFWDIPRQTYFPFVLDNAGRSQSPCPFLTSPTPPIYSAAALQYRTPALFAAPPPQLPHRCRPTAVLLHTVALLNAARSPCPLSPGLAAADTVILIYRPVVCCCRCPHPCRRLSSRCRTRDPSAALVLTYERILLDAMPVGELEEKHRILDQRRVGSGQGVYGCGDHVAGS</sequence>
<keyword evidence="2" id="KW-1185">Reference proteome</keyword>
<accession>A0AAD6XZX7</accession>
<dbReference type="AlphaFoldDB" id="A0AAD6XZX7"/>
<protein>
    <submittedName>
        <fullName evidence="1">Uncharacterized protein</fullName>
    </submittedName>
</protein>
<dbReference type="EMBL" id="JARJCW010000098">
    <property type="protein sequence ID" value="KAJ7194463.1"/>
    <property type="molecule type" value="Genomic_DNA"/>
</dbReference>
<organism evidence="1 2">
    <name type="scientific">Mycena pura</name>
    <dbReference type="NCBI Taxonomy" id="153505"/>
    <lineage>
        <taxon>Eukaryota</taxon>
        <taxon>Fungi</taxon>
        <taxon>Dikarya</taxon>
        <taxon>Basidiomycota</taxon>
        <taxon>Agaricomycotina</taxon>
        <taxon>Agaricomycetes</taxon>
        <taxon>Agaricomycetidae</taxon>
        <taxon>Agaricales</taxon>
        <taxon>Marasmiineae</taxon>
        <taxon>Mycenaceae</taxon>
        <taxon>Mycena</taxon>
    </lineage>
</organism>
<evidence type="ECO:0000313" key="1">
    <source>
        <dbReference type="EMBL" id="KAJ7194463.1"/>
    </source>
</evidence>
<name>A0AAD6XZX7_9AGAR</name>
<reference evidence="1" key="1">
    <citation type="submission" date="2023-03" db="EMBL/GenBank/DDBJ databases">
        <title>Massive genome expansion in bonnet fungi (Mycena s.s.) driven by repeated elements and novel gene families across ecological guilds.</title>
        <authorList>
            <consortium name="Lawrence Berkeley National Laboratory"/>
            <person name="Harder C.B."/>
            <person name="Miyauchi S."/>
            <person name="Viragh M."/>
            <person name="Kuo A."/>
            <person name="Thoen E."/>
            <person name="Andreopoulos B."/>
            <person name="Lu D."/>
            <person name="Skrede I."/>
            <person name="Drula E."/>
            <person name="Henrissat B."/>
            <person name="Morin E."/>
            <person name="Kohler A."/>
            <person name="Barry K."/>
            <person name="LaButti K."/>
            <person name="Morin E."/>
            <person name="Salamov A."/>
            <person name="Lipzen A."/>
            <person name="Mereny Z."/>
            <person name="Hegedus B."/>
            <person name="Baldrian P."/>
            <person name="Stursova M."/>
            <person name="Weitz H."/>
            <person name="Taylor A."/>
            <person name="Grigoriev I.V."/>
            <person name="Nagy L.G."/>
            <person name="Martin F."/>
            <person name="Kauserud H."/>
        </authorList>
    </citation>
    <scope>NUCLEOTIDE SEQUENCE</scope>
    <source>
        <strain evidence="1">9144</strain>
    </source>
</reference>
<proteinExistence type="predicted"/>
<gene>
    <name evidence="1" type="ORF">GGX14DRAFT_210137</name>
</gene>
<evidence type="ECO:0000313" key="2">
    <source>
        <dbReference type="Proteomes" id="UP001219525"/>
    </source>
</evidence>
<comment type="caution">
    <text evidence="1">The sequence shown here is derived from an EMBL/GenBank/DDBJ whole genome shotgun (WGS) entry which is preliminary data.</text>
</comment>